<keyword evidence="1" id="KW-0472">Membrane</keyword>
<feature type="transmembrane region" description="Helical" evidence="1">
    <location>
        <begin position="69"/>
        <end position="88"/>
    </location>
</feature>
<dbReference type="Proteomes" id="UP000683575">
    <property type="component" value="Chromosome"/>
</dbReference>
<dbReference type="Pfam" id="PF23636">
    <property type="entry name" value="DUF7144"/>
    <property type="match status" value="1"/>
</dbReference>
<keyword evidence="4" id="KW-1185">Reference proteome</keyword>
<dbReference type="EMBL" id="CP077062">
    <property type="protein sequence ID" value="QWZ08768.1"/>
    <property type="molecule type" value="Genomic_DNA"/>
</dbReference>
<proteinExistence type="predicted"/>
<reference evidence="3" key="1">
    <citation type="submission" date="2021-06" db="EMBL/GenBank/DDBJ databases">
        <title>Complete genome sequence of Nocardioides sp. G188.</title>
        <authorList>
            <person name="Im W.-T."/>
        </authorList>
    </citation>
    <scope>NUCLEOTIDE SEQUENCE</scope>
    <source>
        <strain evidence="3">G188</strain>
    </source>
</reference>
<evidence type="ECO:0000256" key="1">
    <source>
        <dbReference type="SAM" id="Phobius"/>
    </source>
</evidence>
<accession>A0A975Y0R9</accession>
<evidence type="ECO:0000313" key="3">
    <source>
        <dbReference type="EMBL" id="QWZ08768.1"/>
    </source>
</evidence>
<keyword evidence="1" id="KW-1133">Transmembrane helix</keyword>
<evidence type="ECO:0000313" key="4">
    <source>
        <dbReference type="Proteomes" id="UP000683575"/>
    </source>
</evidence>
<feature type="domain" description="DUF7144" evidence="2">
    <location>
        <begin position="2"/>
        <end position="114"/>
    </location>
</feature>
<dbReference type="InterPro" id="IPR055568">
    <property type="entry name" value="DUF7144"/>
</dbReference>
<sequence length="119" mass="12765">MAFAGTMMVLLGTFHVIEGIVALFRDQYFLVGDTGLTIHVSYTTWGWVHILGGLVVAAAGVAVFTGKVWARTVGVVVAFLSALVNVAFLASYPVWSALMIVIDVLVIWALTVHGSELKE</sequence>
<keyword evidence="1" id="KW-0812">Transmembrane</keyword>
<dbReference type="AlphaFoldDB" id="A0A975Y0R9"/>
<evidence type="ECO:0000259" key="2">
    <source>
        <dbReference type="Pfam" id="PF23636"/>
    </source>
</evidence>
<name>A0A975Y0R9_9ACTN</name>
<dbReference type="KEGG" id="nps:KRR39_02620"/>
<protein>
    <recommendedName>
        <fullName evidence="2">DUF7144 domain-containing protein</fullName>
    </recommendedName>
</protein>
<feature type="transmembrane region" description="Helical" evidence="1">
    <location>
        <begin position="44"/>
        <end position="64"/>
    </location>
</feature>
<feature type="transmembrane region" description="Helical" evidence="1">
    <location>
        <begin position="7"/>
        <end position="24"/>
    </location>
</feature>
<organism evidence="3 4">
    <name type="scientific">Nocardioides panacis</name>
    <dbReference type="NCBI Taxonomy" id="2849501"/>
    <lineage>
        <taxon>Bacteria</taxon>
        <taxon>Bacillati</taxon>
        <taxon>Actinomycetota</taxon>
        <taxon>Actinomycetes</taxon>
        <taxon>Propionibacteriales</taxon>
        <taxon>Nocardioidaceae</taxon>
        <taxon>Nocardioides</taxon>
    </lineage>
</organism>
<dbReference type="RefSeq" id="WP_216940511.1">
    <property type="nucleotide sequence ID" value="NZ_CP077062.1"/>
</dbReference>
<gene>
    <name evidence="3" type="ORF">KRR39_02620</name>
</gene>